<gene>
    <name evidence="1" type="ORF">EVAR_42550_1</name>
</gene>
<organism evidence="1 2">
    <name type="scientific">Eumeta variegata</name>
    <name type="common">Bagworm moth</name>
    <name type="synonym">Eumeta japonica</name>
    <dbReference type="NCBI Taxonomy" id="151549"/>
    <lineage>
        <taxon>Eukaryota</taxon>
        <taxon>Metazoa</taxon>
        <taxon>Ecdysozoa</taxon>
        <taxon>Arthropoda</taxon>
        <taxon>Hexapoda</taxon>
        <taxon>Insecta</taxon>
        <taxon>Pterygota</taxon>
        <taxon>Neoptera</taxon>
        <taxon>Endopterygota</taxon>
        <taxon>Lepidoptera</taxon>
        <taxon>Glossata</taxon>
        <taxon>Ditrysia</taxon>
        <taxon>Tineoidea</taxon>
        <taxon>Psychidae</taxon>
        <taxon>Oiketicinae</taxon>
        <taxon>Eumeta</taxon>
    </lineage>
</organism>
<accession>A0A4C1WTC5</accession>
<comment type="caution">
    <text evidence="1">The sequence shown here is derived from an EMBL/GenBank/DDBJ whole genome shotgun (WGS) entry which is preliminary data.</text>
</comment>
<reference evidence="1 2" key="1">
    <citation type="journal article" date="2019" name="Commun. Biol.">
        <title>The bagworm genome reveals a unique fibroin gene that provides high tensile strength.</title>
        <authorList>
            <person name="Kono N."/>
            <person name="Nakamura H."/>
            <person name="Ohtoshi R."/>
            <person name="Tomita M."/>
            <person name="Numata K."/>
            <person name="Arakawa K."/>
        </authorList>
    </citation>
    <scope>NUCLEOTIDE SEQUENCE [LARGE SCALE GENOMIC DNA]</scope>
</reference>
<dbReference type="Proteomes" id="UP000299102">
    <property type="component" value="Unassembled WGS sequence"/>
</dbReference>
<proteinExistence type="predicted"/>
<evidence type="ECO:0000313" key="1">
    <source>
        <dbReference type="EMBL" id="GBP53832.1"/>
    </source>
</evidence>
<protein>
    <submittedName>
        <fullName evidence="1">Uncharacterized protein</fullName>
    </submittedName>
</protein>
<name>A0A4C1WTC5_EUMVA</name>
<keyword evidence="2" id="KW-1185">Reference proteome</keyword>
<dbReference type="AlphaFoldDB" id="A0A4C1WTC5"/>
<evidence type="ECO:0000313" key="2">
    <source>
        <dbReference type="Proteomes" id="UP000299102"/>
    </source>
</evidence>
<dbReference type="EMBL" id="BGZK01000634">
    <property type="protein sequence ID" value="GBP53832.1"/>
    <property type="molecule type" value="Genomic_DNA"/>
</dbReference>
<sequence>MCINKFEDCPLKAIGTVTHSRMFRSWGAYDVTPRPGLGGPSPPPARAPEGFDRTHMAISTGLRSSARKMELPLLVFIFHVSISLLSESVQRVVDDSGDFFQAFKILYAIREHSLPLNEAIDWQTIKTARRRTQTLTSAAARAYRCQIFWVHFATTRSPHTCYLDYVHTTSYEGIDSDIGRFCSDICARSRRQSDERPLLPALDCPKLKSYYRIRLEGARARPASVAPVAAHGTAATP</sequence>